<dbReference type="CDD" id="cd04301">
    <property type="entry name" value="NAT_SF"/>
    <property type="match status" value="1"/>
</dbReference>
<dbReference type="PANTHER" id="PTHR43877">
    <property type="entry name" value="AMINOALKYLPHOSPHONATE N-ACETYLTRANSFERASE-RELATED-RELATED"/>
    <property type="match status" value="1"/>
</dbReference>
<dbReference type="InterPro" id="IPR050832">
    <property type="entry name" value="Bact_Acetyltransf"/>
</dbReference>
<dbReference type="RefSeq" id="WP_070071093.1">
    <property type="nucleotide sequence ID" value="NZ_MKKK01000074.1"/>
</dbReference>
<dbReference type="PANTHER" id="PTHR43877:SF2">
    <property type="entry name" value="AMINOALKYLPHOSPHONATE N-ACETYLTRANSFERASE-RELATED"/>
    <property type="match status" value="1"/>
</dbReference>
<dbReference type="InterPro" id="IPR000182">
    <property type="entry name" value="GNAT_dom"/>
</dbReference>
<dbReference type="AlphaFoldDB" id="A0A1E7QWJ1"/>
<dbReference type="EMBL" id="MKKK01000074">
    <property type="protein sequence ID" value="OEY91478.1"/>
    <property type="molecule type" value="Genomic_DNA"/>
</dbReference>
<protein>
    <recommendedName>
        <fullName evidence="3">N-acetyltransferase domain-containing protein</fullName>
    </recommendedName>
</protein>
<keyword evidence="5" id="KW-1185">Reference proteome</keyword>
<dbReference type="SUPFAM" id="SSF55729">
    <property type="entry name" value="Acyl-CoA N-acyltransferases (Nat)"/>
    <property type="match status" value="1"/>
</dbReference>
<accession>A0A1E7QWJ1</accession>
<sequence>MDVKIDLATSQHCAEIVQLVNQAYRPQDAAQSWTNEAGLVTGKRTSTAQILALLKEHSYILLMYQGEQLLACVHIEKYENKACIGMLTTHIDFQNQGIGKVMLQKAEEFIRQQIAINWIEMAVLSKRPELIAFYQRRGYQLTCQILDYPVHADIGVPLSKDLKVLQLYKKLCG</sequence>
<evidence type="ECO:0000256" key="2">
    <source>
        <dbReference type="ARBA" id="ARBA00023315"/>
    </source>
</evidence>
<organism evidence="4 5">
    <name type="scientific">Acinetobacter qingfengensis</name>
    <dbReference type="NCBI Taxonomy" id="1262585"/>
    <lineage>
        <taxon>Bacteria</taxon>
        <taxon>Pseudomonadati</taxon>
        <taxon>Pseudomonadota</taxon>
        <taxon>Gammaproteobacteria</taxon>
        <taxon>Moraxellales</taxon>
        <taxon>Moraxellaceae</taxon>
        <taxon>Acinetobacter</taxon>
    </lineage>
</organism>
<feature type="domain" description="N-acetyltransferase" evidence="3">
    <location>
        <begin position="3"/>
        <end position="163"/>
    </location>
</feature>
<reference evidence="4 5" key="1">
    <citation type="submission" date="2016-09" db="EMBL/GenBank/DDBJ databases">
        <authorList>
            <person name="Capua I."/>
            <person name="De Benedictis P."/>
            <person name="Joannis T."/>
            <person name="Lombin L.H."/>
            <person name="Cattoli G."/>
        </authorList>
    </citation>
    <scope>NUCLEOTIDE SEQUENCE [LARGE SCALE GENOMIC DNA]</scope>
    <source>
        <strain evidence="4 5">ANC 4671</strain>
    </source>
</reference>
<gene>
    <name evidence="4" type="ORF">BJI46_07015</name>
</gene>
<dbReference type="GO" id="GO:0016747">
    <property type="term" value="F:acyltransferase activity, transferring groups other than amino-acyl groups"/>
    <property type="evidence" value="ECO:0007669"/>
    <property type="project" value="InterPro"/>
</dbReference>
<dbReference type="OrthoDB" id="119501at2"/>
<dbReference type="PROSITE" id="PS51186">
    <property type="entry name" value="GNAT"/>
    <property type="match status" value="1"/>
</dbReference>
<keyword evidence="1" id="KW-0808">Transferase</keyword>
<evidence type="ECO:0000256" key="1">
    <source>
        <dbReference type="ARBA" id="ARBA00022679"/>
    </source>
</evidence>
<proteinExistence type="predicted"/>
<evidence type="ECO:0000313" key="5">
    <source>
        <dbReference type="Proteomes" id="UP000185895"/>
    </source>
</evidence>
<dbReference type="InterPro" id="IPR016181">
    <property type="entry name" value="Acyl_CoA_acyltransferase"/>
</dbReference>
<name>A0A1E7QWJ1_9GAMM</name>
<dbReference type="Gene3D" id="3.40.630.30">
    <property type="match status" value="1"/>
</dbReference>
<evidence type="ECO:0000259" key="3">
    <source>
        <dbReference type="PROSITE" id="PS51186"/>
    </source>
</evidence>
<keyword evidence="2" id="KW-0012">Acyltransferase</keyword>
<dbReference type="Proteomes" id="UP000185895">
    <property type="component" value="Unassembled WGS sequence"/>
</dbReference>
<comment type="caution">
    <text evidence="4">The sequence shown here is derived from an EMBL/GenBank/DDBJ whole genome shotgun (WGS) entry which is preliminary data.</text>
</comment>
<evidence type="ECO:0000313" key="4">
    <source>
        <dbReference type="EMBL" id="OEY91478.1"/>
    </source>
</evidence>
<dbReference type="Pfam" id="PF00583">
    <property type="entry name" value="Acetyltransf_1"/>
    <property type="match status" value="1"/>
</dbReference>